<dbReference type="AlphaFoldDB" id="A0A9W6SQA5"/>
<reference evidence="2" key="1">
    <citation type="submission" date="2023-03" db="EMBL/GenBank/DDBJ databases">
        <title>Actinorhabdospora filicis NBRC 111898.</title>
        <authorList>
            <person name="Ichikawa N."/>
            <person name="Sato H."/>
            <person name="Tonouchi N."/>
        </authorList>
    </citation>
    <scope>NUCLEOTIDE SEQUENCE</scope>
    <source>
        <strain evidence="2">NBRC 111898</strain>
    </source>
</reference>
<gene>
    <name evidence="2" type="ORF">Afil01_50880</name>
</gene>
<keyword evidence="3" id="KW-1185">Reference proteome</keyword>
<comment type="caution">
    <text evidence="2">The sequence shown here is derived from an EMBL/GenBank/DDBJ whole genome shotgun (WGS) entry which is preliminary data.</text>
</comment>
<dbReference type="EMBL" id="BSTX01000004">
    <property type="protein sequence ID" value="GLZ80281.1"/>
    <property type="molecule type" value="Genomic_DNA"/>
</dbReference>
<accession>A0A9W6SQA5</accession>
<protein>
    <submittedName>
        <fullName evidence="2">Uncharacterized protein</fullName>
    </submittedName>
</protein>
<sequence>MIGRAAGFAAAVVPAEESLGTRPGRPVNQAMTGDGSRARVHGTAVGRTRARPVTSTATTCARPGRRPD</sequence>
<proteinExistence type="predicted"/>
<name>A0A9W6SQA5_9ACTN</name>
<feature type="region of interest" description="Disordered" evidence="1">
    <location>
        <begin position="17"/>
        <end position="68"/>
    </location>
</feature>
<evidence type="ECO:0000256" key="1">
    <source>
        <dbReference type="SAM" id="MobiDB-lite"/>
    </source>
</evidence>
<dbReference type="Proteomes" id="UP001165079">
    <property type="component" value="Unassembled WGS sequence"/>
</dbReference>
<evidence type="ECO:0000313" key="3">
    <source>
        <dbReference type="Proteomes" id="UP001165079"/>
    </source>
</evidence>
<evidence type="ECO:0000313" key="2">
    <source>
        <dbReference type="EMBL" id="GLZ80281.1"/>
    </source>
</evidence>
<organism evidence="2 3">
    <name type="scientific">Actinorhabdospora filicis</name>
    <dbReference type="NCBI Taxonomy" id="1785913"/>
    <lineage>
        <taxon>Bacteria</taxon>
        <taxon>Bacillati</taxon>
        <taxon>Actinomycetota</taxon>
        <taxon>Actinomycetes</taxon>
        <taxon>Micromonosporales</taxon>
        <taxon>Micromonosporaceae</taxon>
        <taxon>Actinorhabdospora</taxon>
    </lineage>
</organism>